<dbReference type="SUPFAM" id="SSF51735">
    <property type="entry name" value="NAD(P)-binding Rossmann-fold domains"/>
    <property type="match status" value="1"/>
</dbReference>
<dbReference type="InterPro" id="IPR028939">
    <property type="entry name" value="P5C_Rdtase_cat_N"/>
</dbReference>
<comment type="caution">
    <text evidence="4">The sequence shown here is derived from an EMBL/GenBank/DDBJ whole genome shotgun (WGS) entry which is preliminary data.</text>
</comment>
<dbReference type="Proteomes" id="UP001221302">
    <property type="component" value="Unassembled WGS sequence"/>
</dbReference>
<protein>
    <submittedName>
        <fullName evidence="4">NAD(P)-binding domain-containing protein</fullName>
    </submittedName>
</protein>
<evidence type="ECO:0000313" key="5">
    <source>
        <dbReference type="Proteomes" id="UP001221302"/>
    </source>
</evidence>
<dbReference type="GO" id="GO:0055129">
    <property type="term" value="P:L-proline biosynthetic process"/>
    <property type="evidence" value="ECO:0007669"/>
    <property type="project" value="TreeGrafter"/>
</dbReference>
<feature type="domain" description="Pyrroline-5-carboxylate reductase catalytic N-terminal" evidence="3">
    <location>
        <begin position="9"/>
        <end position="100"/>
    </location>
</feature>
<dbReference type="PANTHER" id="PTHR11645:SF0">
    <property type="entry name" value="PYRROLINE-5-CARBOXYLATE REDUCTASE 3"/>
    <property type="match status" value="1"/>
</dbReference>
<reference evidence="4" key="1">
    <citation type="submission" date="2023-03" db="EMBL/GenBank/DDBJ databases">
        <title>Stygiobacter electus gen. nov., sp. nov., facultatively anaerobic thermotolerant bacterium of the class Ignavibacteria from a well of Yessentuki mineral water deposit.</title>
        <authorList>
            <person name="Podosokorskaya O.A."/>
            <person name="Elcheninov A.G."/>
            <person name="Petrova N.F."/>
            <person name="Zavarzina D.G."/>
            <person name="Kublanov I.V."/>
            <person name="Merkel A.Y."/>
        </authorList>
    </citation>
    <scope>NUCLEOTIDE SEQUENCE</scope>
    <source>
        <strain evidence="4">09-Me</strain>
    </source>
</reference>
<keyword evidence="2" id="KW-0560">Oxidoreductase</keyword>
<dbReference type="EMBL" id="JARGDL010000032">
    <property type="protein sequence ID" value="MDF1613222.1"/>
    <property type="molecule type" value="Genomic_DNA"/>
</dbReference>
<dbReference type="GO" id="GO:0004735">
    <property type="term" value="F:pyrroline-5-carboxylate reductase activity"/>
    <property type="evidence" value="ECO:0007669"/>
    <property type="project" value="TreeGrafter"/>
</dbReference>
<gene>
    <name evidence="4" type="ORF">P0M35_13750</name>
</gene>
<dbReference type="RefSeq" id="WP_321536995.1">
    <property type="nucleotide sequence ID" value="NZ_JARGDL010000032.1"/>
</dbReference>
<dbReference type="AlphaFoldDB" id="A0AAE3P3M6"/>
<dbReference type="Gene3D" id="3.40.50.720">
    <property type="entry name" value="NAD(P)-binding Rossmann-like Domain"/>
    <property type="match status" value="1"/>
</dbReference>
<evidence type="ECO:0000259" key="3">
    <source>
        <dbReference type="Pfam" id="PF03807"/>
    </source>
</evidence>
<evidence type="ECO:0000313" key="4">
    <source>
        <dbReference type="EMBL" id="MDF1613222.1"/>
    </source>
</evidence>
<accession>A0AAE3P3M6</accession>
<sequence>MDNNFKTMKIGLIGCGHLGLAFAKQLLKKGYDKSLLKLSYGGLLSTLERIKKAGLETCIASNTAVCADSDVIILTIKPDNVSILSSFKFTDKSKIISCIAGYDTARLFQITGQNITRIMTSSPMTIEAGKGVCAVYKGDSIVENLLSDLELTIYRLSSEDLFHQFTSAVCLPGAFLQLELDKRAYSDYQFVAEYYNEFEIIGQLIAWAHMVTPQNLSAVDKELYISKMATKGGITEAMIDALKNRATLSDAFKCAVHRSIEISLK</sequence>
<comment type="similarity">
    <text evidence="1">Belongs to the pyrroline-5-carboxylate reductase family.</text>
</comment>
<evidence type="ECO:0000256" key="1">
    <source>
        <dbReference type="ARBA" id="ARBA00005525"/>
    </source>
</evidence>
<evidence type="ECO:0000256" key="2">
    <source>
        <dbReference type="ARBA" id="ARBA00023002"/>
    </source>
</evidence>
<keyword evidence="5" id="KW-1185">Reference proteome</keyword>
<dbReference type="InterPro" id="IPR036291">
    <property type="entry name" value="NAD(P)-bd_dom_sf"/>
</dbReference>
<organism evidence="4 5">
    <name type="scientific">Stygiobacter electus</name>
    <dbReference type="NCBI Taxonomy" id="3032292"/>
    <lineage>
        <taxon>Bacteria</taxon>
        <taxon>Pseudomonadati</taxon>
        <taxon>Ignavibacteriota</taxon>
        <taxon>Ignavibacteria</taxon>
        <taxon>Ignavibacteriales</taxon>
        <taxon>Melioribacteraceae</taxon>
        <taxon>Stygiobacter</taxon>
    </lineage>
</organism>
<name>A0AAE3P3M6_9BACT</name>
<dbReference type="PANTHER" id="PTHR11645">
    <property type="entry name" value="PYRROLINE-5-CARBOXYLATE REDUCTASE"/>
    <property type="match status" value="1"/>
</dbReference>
<proteinExistence type="inferred from homology"/>
<dbReference type="Pfam" id="PF03807">
    <property type="entry name" value="F420_oxidored"/>
    <property type="match status" value="1"/>
</dbReference>